<organism evidence="1 2">
    <name type="scientific">Buttiauxella izardii</name>
    <dbReference type="NCBI Taxonomy" id="82991"/>
    <lineage>
        <taxon>Bacteria</taxon>
        <taxon>Pseudomonadati</taxon>
        <taxon>Pseudomonadota</taxon>
        <taxon>Gammaproteobacteria</taxon>
        <taxon>Enterobacterales</taxon>
        <taxon>Enterobacteriaceae</taxon>
        <taxon>Buttiauxella</taxon>
    </lineage>
</organism>
<dbReference type="OrthoDB" id="6472862at2"/>
<keyword evidence="2" id="KW-1185">Reference proteome</keyword>
<evidence type="ECO:0000313" key="2">
    <source>
        <dbReference type="Proteomes" id="UP000276295"/>
    </source>
</evidence>
<dbReference type="AlphaFoldDB" id="A0A3A5JTJ1"/>
<protein>
    <submittedName>
        <fullName evidence="1">Uncharacterized protein</fullName>
    </submittedName>
</protein>
<evidence type="ECO:0000313" key="1">
    <source>
        <dbReference type="EMBL" id="RJT26063.1"/>
    </source>
</evidence>
<reference evidence="1 2" key="1">
    <citation type="submission" date="2018-09" db="EMBL/GenBank/DDBJ databases">
        <title>Draft genome sequence of Buttiauxella izardii CCUG 35510T.</title>
        <authorList>
            <person name="Salva-Serra F."/>
            <person name="Marathe N."/>
            <person name="Moore E."/>
            <person name="Stadler-Svensson L."/>
            <person name="Engstrom-Jakobsson H."/>
        </authorList>
    </citation>
    <scope>NUCLEOTIDE SEQUENCE [LARGE SCALE GENOMIC DNA]</scope>
    <source>
        <strain evidence="1 2">CCUG 35510</strain>
    </source>
</reference>
<dbReference type="RefSeq" id="WP_120064020.1">
    <property type="nucleotide sequence ID" value="NZ_QZWH01000010.1"/>
</dbReference>
<name>A0A3A5JTJ1_9ENTR</name>
<sequence>MNFFKQIENERSEFIPLFQIIHEIAYLETVTPNEVAASLHRELEIPFDMNLNLYHYDITDGFVGLTHKETLDVLERVAKTWVCPLPAGVAERAKNIVKLGYPTYEEYRKNWKTERIVIIKQIGNHDFHDYDVGIKATEFVLFLKSIKFPTLPPSIANLSTPSIKKIILTYNSSSLDSLEDNCTVTSDNSDNCPKNEMGAQWQEFHGRETALLMIAGMAVALEKAGGKYVRAGKMNKSAIAESAKKAINDFGLGTTLTDRALRDLLNTALDRNLTKLEE</sequence>
<dbReference type="EMBL" id="QZWH01000010">
    <property type="protein sequence ID" value="RJT26063.1"/>
    <property type="molecule type" value="Genomic_DNA"/>
</dbReference>
<accession>A0A3A5JTJ1</accession>
<proteinExistence type="predicted"/>
<comment type="caution">
    <text evidence="1">The sequence shown here is derived from an EMBL/GenBank/DDBJ whole genome shotgun (WGS) entry which is preliminary data.</text>
</comment>
<dbReference type="Proteomes" id="UP000276295">
    <property type="component" value="Unassembled WGS sequence"/>
</dbReference>
<gene>
    <name evidence="1" type="ORF">D6029_06745</name>
</gene>